<evidence type="ECO:0000313" key="8">
    <source>
        <dbReference type="EMBL" id="AIG65348.1"/>
    </source>
</evidence>
<dbReference type="Gene3D" id="3.60.15.10">
    <property type="entry name" value="Ribonuclease Z/Hydroxyacylglutathione hydrolase-like"/>
    <property type="match status" value="1"/>
</dbReference>
<dbReference type="InterPro" id="IPR004477">
    <property type="entry name" value="ComEC_N"/>
</dbReference>
<feature type="transmembrane region" description="Helical" evidence="6">
    <location>
        <begin position="169"/>
        <end position="189"/>
    </location>
</feature>
<evidence type="ECO:0000256" key="2">
    <source>
        <dbReference type="ARBA" id="ARBA00022475"/>
    </source>
</evidence>
<dbReference type="NCBIfam" id="TIGR00360">
    <property type="entry name" value="ComEC_N-term"/>
    <property type="match status" value="1"/>
</dbReference>
<gene>
    <name evidence="8" type="ORF">WS08_0409</name>
</gene>
<sequence>MKWSQGYLTGVGDMDGIPVKLKGQCPQPPHTQKVKLYASFSCDVIEPNRNRFNFNPQAYWRTKGVILACTLQEVRYWENDDQARWYDWIKTLHYHWLNWFEKLPGGLRDYGETLLLGYTRSDFYADNAGIQKLGLVHLFSISGFQVTLCYRVWFALARILRLYREDIQILWFGWLAFIWFFAGGVQSLIRAILSSGLMNYCELRNVTMTPIDVWGMTVLGSLLWEPAVLHQLGGQLSFLLSFGLLWLQEASFWKTNLTLNMLIAPCLITQTYSWQPVGILANLIVIPVFTWLVVPIVVIGICAALLQITPIVQLCNTLVSYVQDIIRLGEDLPGELISGEPNICWSVVVVICTGVMLTMPKWQSWCALVICYVCLLLGYAGSTEPFIAFVDVNQGDATVWRDVHQESYVMDVGGKVDTLPNTQQRTKPNFVGQQLCQVLKGYGIRKVDHLILSHQDIDHIGNFAYLAQHVPIVNMYLPPGMCETKNYQRQIAPYIHKTTVIHEVGAGASIGKSDCRVCHPFKRGLGKNEDSIVVTMTLAGLRYMLMGDLDIAGEQRILSHYQVPSIDVLKCGHHGSRTSTSASFLAVLHPKLAIISAGKNNRFKHPHEEVLARLKAQHVQMLNTAELGMIRSDGMHWQTSLKKMN</sequence>
<dbReference type="InterPro" id="IPR036866">
    <property type="entry name" value="RibonucZ/Hydroxyglut_hydro"/>
</dbReference>
<reference evidence="9" key="2">
    <citation type="submission" date="2014-04" db="EMBL/GenBank/DDBJ databases">
        <title>Complete genome of Weissella ceti strain WS08 isolated from diseased rainbow trout in Brazil.</title>
        <authorList>
            <person name="Figueiredo H.C.P."/>
            <person name="Leal C.A.G."/>
            <person name="Pereira F.L."/>
            <person name="Soares S.C."/>
            <person name="Dorella F.A."/>
            <person name="Carvalho A.F."/>
            <person name="Pereira U.P."/>
            <person name="Azevedo V.A.C."/>
        </authorList>
    </citation>
    <scope>NUCLEOTIDE SEQUENCE [LARGE SCALE GENOMIC DNA]</scope>
    <source>
        <strain evidence="9">WS08</strain>
    </source>
</reference>
<feature type="domain" description="Metallo-beta-lactamase" evidence="7">
    <location>
        <begin position="394"/>
        <end position="599"/>
    </location>
</feature>
<evidence type="ECO:0000256" key="5">
    <source>
        <dbReference type="ARBA" id="ARBA00023136"/>
    </source>
</evidence>
<keyword evidence="4 6" id="KW-1133">Transmembrane helix</keyword>
<keyword evidence="9" id="KW-1185">Reference proteome</keyword>
<evidence type="ECO:0000256" key="1">
    <source>
        <dbReference type="ARBA" id="ARBA00004651"/>
    </source>
</evidence>
<evidence type="ECO:0000259" key="7">
    <source>
        <dbReference type="SMART" id="SM00849"/>
    </source>
</evidence>
<dbReference type="Pfam" id="PF03772">
    <property type="entry name" value="Competence"/>
    <property type="match status" value="1"/>
</dbReference>
<accession>A0ABN4DG87</accession>
<keyword evidence="5 6" id="KW-0472">Membrane</keyword>
<keyword evidence="2" id="KW-1003">Cell membrane</keyword>
<dbReference type="PANTHER" id="PTHR30619:SF7">
    <property type="entry name" value="BETA-LACTAMASE DOMAIN PROTEIN"/>
    <property type="match status" value="1"/>
</dbReference>
<evidence type="ECO:0000313" key="9">
    <source>
        <dbReference type="Proteomes" id="UP000028491"/>
    </source>
</evidence>
<dbReference type="SUPFAM" id="SSF56281">
    <property type="entry name" value="Metallo-hydrolase/oxidoreductase"/>
    <property type="match status" value="1"/>
</dbReference>
<dbReference type="InterPro" id="IPR052159">
    <property type="entry name" value="Competence_DNA_uptake"/>
</dbReference>
<feature type="transmembrane region" description="Helical" evidence="6">
    <location>
        <begin position="283"/>
        <end position="306"/>
    </location>
</feature>
<dbReference type="Pfam" id="PF00753">
    <property type="entry name" value="Lactamase_B"/>
    <property type="match status" value="1"/>
</dbReference>
<dbReference type="EMBL" id="CP007588">
    <property type="protein sequence ID" value="AIG65348.1"/>
    <property type="molecule type" value="Genomic_DNA"/>
</dbReference>
<organism evidence="8 9">
    <name type="scientific">Weissella tructae</name>
    <dbReference type="NCBI Taxonomy" id="887702"/>
    <lineage>
        <taxon>Bacteria</taxon>
        <taxon>Bacillati</taxon>
        <taxon>Bacillota</taxon>
        <taxon>Bacilli</taxon>
        <taxon>Lactobacillales</taxon>
        <taxon>Lactobacillaceae</taxon>
        <taxon>Weissella</taxon>
    </lineage>
</organism>
<proteinExistence type="predicted"/>
<dbReference type="SMART" id="SM00849">
    <property type="entry name" value="Lactamase_B"/>
    <property type="match status" value="1"/>
</dbReference>
<evidence type="ECO:0000256" key="3">
    <source>
        <dbReference type="ARBA" id="ARBA00022692"/>
    </source>
</evidence>
<name>A0ABN4DG87_9LACO</name>
<reference evidence="8 9" key="1">
    <citation type="journal article" date="2014" name="Genome Announc.">
        <title>Whole-Genome Sequence of Weissella ceti Strain WS08, Isolated from Diseased Rainbow Trout in Brazil.</title>
        <authorList>
            <person name="Figueiredo H.C."/>
            <person name="Leal G."/>
            <person name="Pereira F.L."/>
            <person name="Soares S.C."/>
            <person name="Dorella F.A."/>
            <person name="Carvalho A.F."/>
            <person name="Pereira U.P."/>
            <person name="Azevedo V.A."/>
        </authorList>
    </citation>
    <scope>NUCLEOTIDE SEQUENCE [LARGE SCALE GENOMIC DNA]</scope>
    <source>
        <strain evidence="8 9">WS08</strain>
    </source>
</reference>
<dbReference type="InterPro" id="IPR001279">
    <property type="entry name" value="Metallo-B-lactamas"/>
</dbReference>
<dbReference type="Proteomes" id="UP000028491">
    <property type="component" value="Chromosome"/>
</dbReference>
<comment type="subcellular location">
    <subcellularLocation>
        <location evidence="1">Cell membrane</location>
        <topology evidence="1">Multi-pass membrane protein</topology>
    </subcellularLocation>
</comment>
<evidence type="ECO:0000256" key="4">
    <source>
        <dbReference type="ARBA" id="ARBA00022989"/>
    </source>
</evidence>
<feature type="transmembrane region" description="Helical" evidence="6">
    <location>
        <begin position="228"/>
        <end position="247"/>
    </location>
</feature>
<feature type="transmembrane region" description="Helical" evidence="6">
    <location>
        <begin position="135"/>
        <end position="157"/>
    </location>
</feature>
<protein>
    <submittedName>
        <fullName evidence="8">DNA internalization competence protein ComEC/Rec2-like protein</fullName>
    </submittedName>
</protein>
<keyword evidence="3 6" id="KW-0812">Transmembrane</keyword>
<dbReference type="InterPro" id="IPR035681">
    <property type="entry name" value="ComA-like_MBL"/>
</dbReference>
<dbReference type="PANTHER" id="PTHR30619">
    <property type="entry name" value="DNA INTERNALIZATION/COMPETENCE PROTEIN COMEC/REC2"/>
    <property type="match status" value="1"/>
</dbReference>
<feature type="transmembrane region" description="Helical" evidence="6">
    <location>
        <begin position="259"/>
        <end position="277"/>
    </location>
</feature>
<evidence type="ECO:0000256" key="6">
    <source>
        <dbReference type="SAM" id="Phobius"/>
    </source>
</evidence>
<feature type="transmembrane region" description="Helical" evidence="6">
    <location>
        <begin position="365"/>
        <end position="382"/>
    </location>
</feature>
<dbReference type="CDD" id="cd07731">
    <property type="entry name" value="ComA-like_MBL-fold"/>
    <property type="match status" value="1"/>
</dbReference>